<evidence type="ECO:0000256" key="3">
    <source>
        <dbReference type="ARBA" id="ARBA00023004"/>
    </source>
</evidence>
<dbReference type="Gene3D" id="3.20.20.70">
    <property type="entry name" value="Aldolase class I"/>
    <property type="match status" value="1"/>
</dbReference>
<evidence type="ECO:0000313" key="5">
    <source>
        <dbReference type="EMBL" id="ADU24425.1"/>
    </source>
</evidence>
<sequence>MNYKYFRLYEECYLVNGKEKSCIYDLFNEKVFHVDEDLRKILTLTENNKSFDDVCHELNITTTFLEEKLKEAEKFQVGGFYEKPPAIEKVTLHPDWKDNLFFKLPPQINRAFLELSNECDNNCFFCASDRYSLRFRCMGCGKDPSYNNITISVEKWTEYMKQLYALGVTELYITGGNVFLDVPKLKAVILSAKEIGFRYINVISGNRNINALRQLGEVANGVKFIIQRYLDENYKQLIESDEIIQNIDILDKSEYCFVFLLDYYNKSLVNDIAATVKNKIKQNSFYFDYLLDNQNLTDIQLREIKFTNSKIKLDDFSIKGKYNPCLNSTVTIKADGIITTCPGLKDYPLSKTGDLYEAIKKDNITRYSSLGCNDIEPCNKCEYRYLCSDCRYIEIKNGAQLNQTRICDKCMVG</sequence>
<protein>
    <submittedName>
        <fullName evidence="5">Radical SAM domain protein</fullName>
    </submittedName>
</protein>
<keyword evidence="1" id="KW-0949">S-adenosyl-L-methionine</keyword>
<dbReference type="KEGG" id="ral:Rumal_4003"/>
<dbReference type="SUPFAM" id="SSF102114">
    <property type="entry name" value="Radical SAM enzymes"/>
    <property type="match status" value="1"/>
</dbReference>
<evidence type="ECO:0000313" key="6">
    <source>
        <dbReference type="Proteomes" id="UP000006919"/>
    </source>
</evidence>
<gene>
    <name evidence="5" type="ordered locus">Rumal_4003</name>
</gene>
<keyword evidence="4" id="KW-0411">Iron-sulfur</keyword>
<dbReference type="GO" id="GO:0046872">
    <property type="term" value="F:metal ion binding"/>
    <property type="evidence" value="ECO:0007669"/>
    <property type="project" value="UniProtKB-KW"/>
</dbReference>
<dbReference type="RefSeq" id="WP_013483961.1">
    <property type="nucleotide sequence ID" value="NC_014826.1"/>
</dbReference>
<geneLocation type="plasmid" evidence="5 6">
    <name>pRUMAL03</name>
</geneLocation>
<dbReference type="SFLD" id="SFLDS00029">
    <property type="entry name" value="Radical_SAM"/>
    <property type="match status" value="1"/>
</dbReference>
<dbReference type="GO" id="GO:0003824">
    <property type="term" value="F:catalytic activity"/>
    <property type="evidence" value="ECO:0007669"/>
    <property type="project" value="InterPro"/>
</dbReference>
<dbReference type="OrthoDB" id="1854625at2"/>
<dbReference type="HOGENOM" id="CLU_049322_0_0_9"/>
<dbReference type="EMBL" id="CP002406">
    <property type="protein sequence ID" value="ADU24425.1"/>
    <property type="molecule type" value="Genomic_DNA"/>
</dbReference>
<dbReference type="InterPro" id="IPR013785">
    <property type="entry name" value="Aldolase_TIM"/>
</dbReference>
<evidence type="ECO:0000256" key="4">
    <source>
        <dbReference type="ARBA" id="ARBA00023014"/>
    </source>
</evidence>
<evidence type="ECO:0000256" key="1">
    <source>
        <dbReference type="ARBA" id="ARBA00022691"/>
    </source>
</evidence>
<dbReference type="Proteomes" id="UP000006919">
    <property type="component" value="Plasmid pRUMAL03"/>
</dbReference>
<accession>E6UL79</accession>
<dbReference type="InterPro" id="IPR007197">
    <property type="entry name" value="rSAM"/>
</dbReference>
<keyword evidence="5" id="KW-0614">Plasmid</keyword>
<dbReference type="GO" id="GO:0051536">
    <property type="term" value="F:iron-sulfur cluster binding"/>
    <property type="evidence" value="ECO:0007669"/>
    <property type="project" value="UniProtKB-KW"/>
</dbReference>
<keyword evidence="3" id="KW-0408">Iron</keyword>
<proteinExistence type="predicted"/>
<dbReference type="AlphaFoldDB" id="E6UL79"/>
<keyword evidence="2" id="KW-0479">Metal-binding</keyword>
<evidence type="ECO:0000256" key="2">
    <source>
        <dbReference type="ARBA" id="ARBA00022723"/>
    </source>
</evidence>
<dbReference type="InterPro" id="IPR058240">
    <property type="entry name" value="rSAM_sf"/>
</dbReference>
<name>E6UL79_RUMA7</name>
<reference evidence="6" key="1">
    <citation type="journal article" date="2011" name="J. Bacteriol.">
        <title>Complete genome of the cellulolytic ruminal bacterium Ruminococcus albus 7.</title>
        <authorList>
            <person name="Suen G."/>
            <person name="Stevenson D.M."/>
            <person name="Bruce D.C."/>
            <person name="Chertkov O."/>
            <person name="Copeland A."/>
            <person name="Cheng J.F."/>
            <person name="Detter C."/>
            <person name="Detter J.C."/>
            <person name="Goodwin L.A."/>
            <person name="Han C.S."/>
            <person name="Hauser L.J."/>
            <person name="Ivanova N.N."/>
            <person name="Kyrpides N.C."/>
            <person name="Land M.L."/>
            <person name="Lapidus A."/>
            <person name="Lucas S."/>
            <person name="Ovchinnikova G."/>
            <person name="Pitluck S."/>
            <person name="Tapia R."/>
            <person name="Woyke T."/>
            <person name="Boyum J."/>
            <person name="Mead D."/>
            <person name="Weimer P.J."/>
        </authorList>
    </citation>
    <scope>NUCLEOTIDE SEQUENCE [LARGE SCALE GENOMIC DNA]</scope>
    <source>
        <strain evidence="6">ATCC 27210 / DSM 20455 / JCM 14654 / NCDO 2250 / 7</strain>
        <plasmid evidence="6">pRUMAL03</plasmid>
    </source>
</reference>
<organism evidence="5 6">
    <name type="scientific">Ruminococcus albus (strain ATCC 27210 / DSM 20455 / JCM 14654 / NCDO 2250 / 7)</name>
    <dbReference type="NCBI Taxonomy" id="697329"/>
    <lineage>
        <taxon>Bacteria</taxon>
        <taxon>Bacillati</taxon>
        <taxon>Bacillota</taxon>
        <taxon>Clostridia</taxon>
        <taxon>Eubacteriales</taxon>
        <taxon>Oscillospiraceae</taxon>
        <taxon>Ruminococcus</taxon>
    </lineage>
</organism>